<proteinExistence type="predicted"/>
<reference evidence="1" key="2">
    <citation type="submission" date="2023-01" db="EMBL/GenBank/DDBJ databases">
        <authorList>
            <person name="Sun Q."/>
            <person name="Evtushenko L."/>
        </authorList>
    </citation>
    <scope>NUCLEOTIDE SEQUENCE</scope>
    <source>
        <strain evidence="1">VKM Ac-1246</strain>
    </source>
</reference>
<protein>
    <submittedName>
        <fullName evidence="1">Uncharacterized protein</fullName>
    </submittedName>
</protein>
<comment type="caution">
    <text evidence="1">The sequence shown here is derived from an EMBL/GenBank/DDBJ whole genome shotgun (WGS) entry which is preliminary data.</text>
</comment>
<organism evidence="1 2">
    <name type="scientific">Nocardioides luteus</name>
    <dbReference type="NCBI Taxonomy" id="1844"/>
    <lineage>
        <taxon>Bacteria</taxon>
        <taxon>Bacillati</taxon>
        <taxon>Actinomycetota</taxon>
        <taxon>Actinomycetes</taxon>
        <taxon>Propionibacteriales</taxon>
        <taxon>Nocardioidaceae</taxon>
        <taxon>Nocardioides</taxon>
    </lineage>
</organism>
<evidence type="ECO:0000313" key="1">
    <source>
        <dbReference type="EMBL" id="GLJ70439.1"/>
    </source>
</evidence>
<reference evidence="1" key="1">
    <citation type="journal article" date="2014" name="Int. J. Syst. Evol. Microbiol.">
        <title>Complete genome of a new Firmicutes species belonging to the dominant human colonic microbiota ('Ruminococcus bicirculans') reveals two chromosomes and a selective capacity to utilize plant glucans.</title>
        <authorList>
            <consortium name="NISC Comparative Sequencing Program"/>
            <person name="Wegmann U."/>
            <person name="Louis P."/>
            <person name="Goesmann A."/>
            <person name="Henrissat B."/>
            <person name="Duncan S.H."/>
            <person name="Flint H.J."/>
        </authorList>
    </citation>
    <scope>NUCLEOTIDE SEQUENCE</scope>
    <source>
        <strain evidence="1">VKM Ac-1246</strain>
    </source>
</reference>
<sequence length="140" mass="15648">MTLFQIEPDVVGEWGDQMDYDAHRTPQLVGPFHYVIDSWAGEDLVTTHPYFFVTSKLADEIRTAGLSGVEFAPARVSISEQGSLSPEWGEPDLLQLVFVGDANSDIYLHDRVDLRVSARAMEVFNRFNLGDADVDVVDET</sequence>
<keyword evidence="2" id="KW-1185">Reference proteome</keyword>
<accession>A0ABQ5T4N0</accession>
<name>A0ABQ5T4N0_9ACTN</name>
<gene>
    <name evidence="1" type="ORF">GCM10017579_44750</name>
</gene>
<evidence type="ECO:0000313" key="2">
    <source>
        <dbReference type="Proteomes" id="UP001142292"/>
    </source>
</evidence>
<dbReference type="Proteomes" id="UP001142292">
    <property type="component" value="Unassembled WGS sequence"/>
</dbReference>
<dbReference type="RefSeq" id="WP_189119691.1">
    <property type="nucleotide sequence ID" value="NZ_BMRK01000014.1"/>
</dbReference>
<dbReference type="EMBL" id="BSEL01000012">
    <property type="protein sequence ID" value="GLJ70439.1"/>
    <property type="molecule type" value="Genomic_DNA"/>
</dbReference>